<dbReference type="InterPro" id="IPR020806">
    <property type="entry name" value="PKS_PP-bd"/>
</dbReference>
<evidence type="ECO:0000313" key="4">
    <source>
        <dbReference type="EMBL" id="GAA2200377.1"/>
    </source>
</evidence>
<dbReference type="SMART" id="SM00823">
    <property type="entry name" value="PKS_PP"/>
    <property type="match status" value="1"/>
</dbReference>
<gene>
    <name evidence="4" type="ORF">GCM10009787_51030</name>
</gene>
<sequence>MNNSLDAVLQTYGKVVGTSEVGAESDFFEIGGHSLLVMEVISVLRAEHGVTVPARQFLTDARAQAVAAACVAVEDA</sequence>
<organism evidence="4 5">
    <name type="scientific">Streptomyces bangladeshensis</name>
    <dbReference type="NCBI Taxonomy" id="295352"/>
    <lineage>
        <taxon>Bacteria</taxon>
        <taxon>Bacillati</taxon>
        <taxon>Actinomycetota</taxon>
        <taxon>Actinomycetes</taxon>
        <taxon>Kitasatosporales</taxon>
        <taxon>Streptomycetaceae</taxon>
        <taxon>Streptomyces</taxon>
    </lineage>
</organism>
<feature type="domain" description="Carrier" evidence="3">
    <location>
        <begin position="1"/>
        <end position="76"/>
    </location>
</feature>
<dbReference type="InterPro" id="IPR009081">
    <property type="entry name" value="PP-bd_ACP"/>
</dbReference>
<name>A0ABN3DS45_9ACTN</name>
<keyword evidence="5" id="KW-1185">Reference proteome</keyword>
<dbReference type="SUPFAM" id="SSF47336">
    <property type="entry name" value="ACP-like"/>
    <property type="match status" value="1"/>
</dbReference>
<dbReference type="Gene3D" id="1.10.1200.10">
    <property type="entry name" value="ACP-like"/>
    <property type="match status" value="1"/>
</dbReference>
<dbReference type="Proteomes" id="UP001501391">
    <property type="component" value="Unassembled WGS sequence"/>
</dbReference>
<dbReference type="PROSITE" id="PS50075">
    <property type="entry name" value="CARRIER"/>
    <property type="match status" value="1"/>
</dbReference>
<protein>
    <recommendedName>
        <fullName evidence="3">Carrier domain-containing protein</fullName>
    </recommendedName>
</protein>
<evidence type="ECO:0000313" key="5">
    <source>
        <dbReference type="Proteomes" id="UP001501391"/>
    </source>
</evidence>
<proteinExistence type="predicted"/>
<evidence type="ECO:0000259" key="3">
    <source>
        <dbReference type="PROSITE" id="PS50075"/>
    </source>
</evidence>
<dbReference type="EMBL" id="BAAAOQ010000017">
    <property type="protein sequence ID" value="GAA2200377.1"/>
    <property type="molecule type" value="Genomic_DNA"/>
</dbReference>
<evidence type="ECO:0000256" key="1">
    <source>
        <dbReference type="ARBA" id="ARBA00022450"/>
    </source>
</evidence>
<comment type="caution">
    <text evidence="4">The sequence shown here is derived from an EMBL/GenBank/DDBJ whole genome shotgun (WGS) entry which is preliminary data.</text>
</comment>
<dbReference type="RefSeq" id="WP_059253070.1">
    <property type="nucleotide sequence ID" value="NZ_BAAAOQ010000017.1"/>
</dbReference>
<dbReference type="Pfam" id="PF00550">
    <property type="entry name" value="PP-binding"/>
    <property type="match status" value="1"/>
</dbReference>
<reference evidence="4 5" key="1">
    <citation type="journal article" date="2019" name="Int. J. Syst. Evol. Microbiol.">
        <title>The Global Catalogue of Microorganisms (GCM) 10K type strain sequencing project: providing services to taxonomists for standard genome sequencing and annotation.</title>
        <authorList>
            <consortium name="The Broad Institute Genomics Platform"/>
            <consortium name="The Broad Institute Genome Sequencing Center for Infectious Disease"/>
            <person name="Wu L."/>
            <person name="Ma J."/>
        </authorList>
    </citation>
    <scope>NUCLEOTIDE SEQUENCE [LARGE SCALE GENOMIC DNA]</scope>
    <source>
        <strain evidence="4 5">JCM 14924</strain>
    </source>
</reference>
<accession>A0ABN3DS45</accession>
<evidence type="ECO:0000256" key="2">
    <source>
        <dbReference type="ARBA" id="ARBA00022553"/>
    </source>
</evidence>
<keyword evidence="2" id="KW-0597">Phosphoprotein</keyword>
<keyword evidence="1" id="KW-0596">Phosphopantetheine</keyword>
<dbReference type="InterPro" id="IPR036736">
    <property type="entry name" value="ACP-like_sf"/>
</dbReference>